<reference evidence="3" key="3">
    <citation type="submission" date="2016-03" db="UniProtKB">
        <authorList>
            <consortium name="EnsemblProtists"/>
        </authorList>
    </citation>
    <scope>IDENTIFICATION</scope>
</reference>
<accession>L1IN73</accession>
<evidence type="ECO:0000313" key="2">
    <source>
        <dbReference type="EMBL" id="EKX37329.1"/>
    </source>
</evidence>
<dbReference type="KEGG" id="gtt:GUITHDRAFT_145031"/>
<name>L1IN73_GUITC</name>
<dbReference type="PaxDb" id="55529-EKX37329"/>
<feature type="compositionally biased region" description="Basic residues" evidence="1">
    <location>
        <begin position="9"/>
        <end position="18"/>
    </location>
</feature>
<dbReference type="Proteomes" id="UP000011087">
    <property type="component" value="Unassembled WGS sequence"/>
</dbReference>
<proteinExistence type="predicted"/>
<dbReference type="GeneID" id="17294119"/>
<dbReference type="HOGENOM" id="CLU_1087579_0_0_1"/>
<reference evidence="2 4" key="1">
    <citation type="journal article" date="2012" name="Nature">
        <title>Algal genomes reveal evolutionary mosaicism and the fate of nucleomorphs.</title>
        <authorList>
            <consortium name="DOE Joint Genome Institute"/>
            <person name="Curtis B.A."/>
            <person name="Tanifuji G."/>
            <person name="Burki F."/>
            <person name="Gruber A."/>
            <person name="Irimia M."/>
            <person name="Maruyama S."/>
            <person name="Arias M.C."/>
            <person name="Ball S.G."/>
            <person name="Gile G.H."/>
            <person name="Hirakawa Y."/>
            <person name="Hopkins J.F."/>
            <person name="Kuo A."/>
            <person name="Rensing S.A."/>
            <person name="Schmutz J."/>
            <person name="Symeonidi A."/>
            <person name="Elias M."/>
            <person name="Eveleigh R.J."/>
            <person name="Herman E.K."/>
            <person name="Klute M.J."/>
            <person name="Nakayama T."/>
            <person name="Obornik M."/>
            <person name="Reyes-Prieto A."/>
            <person name="Armbrust E.V."/>
            <person name="Aves S.J."/>
            <person name="Beiko R.G."/>
            <person name="Coutinho P."/>
            <person name="Dacks J.B."/>
            <person name="Durnford D.G."/>
            <person name="Fast N.M."/>
            <person name="Green B.R."/>
            <person name="Grisdale C.J."/>
            <person name="Hempel F."/>
            <person name="Henrissat B."/>
            <person name="Hoppner M.P."/>
            <person name="Ishida K."/>
            <person name="Kim E."/>
            <person name="Koreny L."/>
            <person name="Kroth P.G."/>
            <person name="Liu Y."/>
            <person name="Malik S.B."/>
            <person name="Maier U.G."/>
            <person name="McRose D."/>
            <person name="Mock T."/>
            <person name="Neilson J.A."/>
            <person name="Onodera N.T."/>
            <person name="Poole A.M."/>
            <person name="Pritham E.J."/>
            <person name="Richards T.A."/>
            <person name="Rocap G."/>
            <person name="Roy S.W."/>
            <person name="Sarai C."/>
            <person name="Schaack S."/>
            <person name="Shirato S."/>
            <person name="Slamovits C.H."/>
            <person name="Spencer D.F."/>
            <person name="Suzuki S."/>
            <person name="Worden A.Z."/>
            <person name="Zauner S."/>
            <person name="Barry K."/>
            <person name="Bell C."/>
            <person name="Bharti A.K."/>
            <person name="Crow J.A."/>
            <person name="Grimwood J."/>
            <person name="Kramer R."/>
            <person name="Lindquist E."/>
            <person name="Lucas S."/>
            <person name="Salamov A."/>
            <person name="McFadden G.I."/>
            <person name="Lane C.E."/>
            <person name="Keeling P.J."/>
            <person name="Gray M.W."/>
            <person name="Grigoriev I.V."/>
            <person name="Archibald J.M."/>
        </authorList>
    </citation>
    <scope>NUCLEOTIDE SEQUENCE</scope>
    <source>
        <strain evidence="2 4">CCMP2712</strain>
    </source>
</reference>
<dbReference type="RefSeq" id="XP_005824309.1">
    <property type="nucleotide sequence ID" value="XM_005824252.1"/>
</dbReference>
<feature type="compositionally biased region" description="Basic and acidic residues" evidence="1">
    <location>
        <begin position="19"/>
        <end position="32"/>
    </location>
</feature>
<evidence type="ECO:0000313" key="3">
    <source>
        <dbReference type="EnsemblProtists" id="EKX37329"/>
    </source>
</evidence>
<dbReference type="eggNOG" id="ENOG502SA75">
    <property type="taxonomic scope" value="Eukaryota"/>
</dbReference>
<sequence>MVSDEYMTRKQRTKMKKQMRQEQQKEQQERQMKADALLDEMCVRARGSEGEGLSIECSFDEIEAKERDLKKVTNAINKRTKSSNSTGLGKLPGTSILDMFITCEKSGKVKVQEICRVVGPFPNIKNELQGTWDYKTASSGFKEGVSSSDKLVFSYNMLIDGRDKVTTAETGFKVRSVDINVRYIDQDVMIMSLGEGLDSQLVWEREDNLDKEVGKLLRRDLTKEDVAGAAAPVNPIVAIAEMAKRSDKKKPWEFWK</sequence>
<dbReference type="OrthoDB" id="46972at2759"/>
<dbReference type="AlphaFoldDB" id="L1IN73"/>
<gene>
    <name evidence="2" type="ORF">GUITHDRAFT_145031</name>
</gene>
<evidence type="ECO:0000256" key="1">
    <source>
        <dbReference type="SAM" id="MobiDB-lite"/>
    </source>
</evidence>
<protein>
    <submittedName>
        <fullName evidence="2 3">Uncharacterized protein</fullName>
    </submittedName>
</protein>
<feature type="region of interest" description="Disordered" evidence="1">
    <location>
        <begin position="1"/>
        <end position="32"/>
    </location>
</feature>
<reference evidence="4" key="2">
    <citation type="submission" date="2012-11" db="EMBL/GenBank/DDBJ databases">
        <authorList>
            <person name="Kuo A."/>
            <person name="Curtis B.A."/>
            <person name="Tanifuji G."/>
            <person name="Burki F."/>
            <person name="Gruber A."/>
            <person name="Irimia M."/>
            <person name="Maruyama S."/>
            <person name="Arias M.C."/>
            <person name="Ball S.G."/>
            <person name="Gile G.H."/>
            <person name="Hirakawa Y."/>
            <person name="Hopkins J.F."/>
            <person name="Rensing S.A."/>
            <person name="Schmutz J."/>
            <person name="Symeonidi A."/>
            <person name="Elias M."/>
            <person name="Eveleigh R.J."/>
            <person name="Herman E.K."/>
            <person name="Klute M.J."/>
            <person name="Nakayama T."/>
            <person name="Obornik M."/>
            <person name="Reyes-Prieto A."/>
            <person name="Armbrust E.V."/>
            <person name="Aves S.J."/>
            <person name="Beiko R.G."/>
            <person name="Coutinho P."/>
            <person name="Dacks J.B."/>
            <person name="Durnford D.G."/>
            <person name="Fast N.M."/>
            <person name="Green B.R."/>
            <person name="Grisdale C."/>
            <person name="Hempe F."/>
            <person name="Henrissat B."/>
            <person name="Hoppner M.P."/>
            <person name="Ishida K.-I."/>
            <person name="Kim E."/>
            <person name="Koreny L."/>
            <person name="Kroth P.G."/>
            <person name="Liu Y."/>
            <person name="Malik S.-B."/>
            <person name="Maier U.G."/>
            <person name="McRose D."/>
            <person name="Mock T."/>
            <person name="Neilson J.A."/>
            <person name="Onodera N.T."/>
            <person name="Poole A.M."/>
            <person name="Pritham E.J."/>
            <person name="Richards T.A."/>
            <person name="Rocap G."/>
            <person name="Roy S.W."/>
            <person name="Sarai C."/>
            <person name="Schaack S."/>
            <person name="Shirato S."/>
            <person name="Slamovits C.H."/>
            <person name="Spencer D.F."/>
            <person name="Suzuki S."/>
            <person name="Worden A.Z."/>
            <person name="Zauner S."/>
            <person name="Barry K."/>
            <person name="Bell C."/>
            <person name="Bharti A.K."/>
            <person name="Crow J.A."/>
            <person name="Grimwood J."/>
            <person name="Kramer R."/>
            <person name="Lindquist E."/>
            <person name="Lucas S."/>
            <person name="Salamov A."/>
            <person name="McFadden G.I."/>
            <person name="Lane C.E."/>
            <person name="Keeling P.J."/>
            <person name="Gray M.W."/>
            <person name="Grigoriev I.V."/>
            <person name="Archibald J.M."/>
        </authorList>
    </citation>
    <scope>NUCLEOTIDE SEQUENCE</scope>
    <source>
        <strain evidence="4">CCMP2712</strain>
    </source>
</reference>
<dbReference type="EnsemblProtists" id="EKX37329">
    <property type="protein sequence ID" value="EKX37329"/>
    <property type="gene ID" value="GUITHDRAFT_145031"/>
</dbReference>
<dbReference type="EMBL" id="JH993060">
    <property type="protein sequence ID" value="EKX37329.1"/>
    <property type="molecule type" value="Genomic_DNA"/>
</dbReference>
<evidence type="ECO:0000313" key="4">
    <source>
        <dbReference type="Proteomes" id="UP000011087"/>
    </source>
</evidence>
<organism evidence="2">
    <name type="scientific">Guillardia theta (strain CCMP2712)</name>
    <name type="common">Cryptophyte</name>
    <dbReference type="NCBI Taxonomy" id="905079"/>
    <lineage>
        <taxon>Eukaryota</taxon>
        <taxon>Cryptophyceae</taxon>
        <taxon>Pyrenomonadales</taxon>
        <taxon>Geminigeraceae</taxon>
        <taxon>Guillardia</taxon>
    </lineage>
</organism>
<keyword evidence="4" id="KW-1185">Reference proteome</keyword>